<organism evidence="3 4">
    <name type="scientific">Litchfieldia salsa</name>
    <dbReference type="NCBI Taxonomy" id="930152"/>
    <lineage>
        <taxon>Bacteria</taxon>
        <taxon>Bacillati</taxon>
        <taxon>Bacillota</taxon>
        <taxon>Bacilli</taxon>
        <taxon>Bacillales</taxon>
        <taxon>Bacillaceae</taxon>
        <taxon>Litchfieldia</taxon>
    </lineage>
</organism>
<dbReference type="InterPro" id="IPR036567">
    <property type="entry name" value="RHF-like"/>
</dbReference>
<sequence length="183" mass="21654">MNLIIYGKNLQLTEAIKYYIHEKVGRIEQYFEEPIDANVHVNAYVEKNQQCIEINISLHGTFIRAEAHSDDLYKSIDIAEEKMKRQIRKYKTKYNRKPKQPPIVQSSNKKRKINKIKSNQLSLRKLYKPMNVEEAILQLELYQQKHLYFFDDITNELRAIYKTSDGNYGLITPNQTKMINQVG</sequence>
<evidence type="ECO:0000313" key="3">
    <source>
        <dbReference type="EMBL" id="SDP33051.1"/>
    </source>
</evidence>
<dbReference type="GO" id="GO:0022627">
    <property type="term" value="C:cytosolic small ribosomal subunit"/>
    <property type="evidence" value="ECO:0007669"/>
    <property type="project" value="TreeGrafter"/>
</dbReference>
<accession>A0A1H0RU00</accession>
<name>A0A1H0RU00_9BACI</name>
<dbReference type="InterPro" id="IPR003489">
    <property type="entry name" value="RHF/RaiA"/>
</dbReference>
<evidence type="ECO:0000313" key="4">
    <source>
        <dbReference type="Proteomes" id="UP000199159"/>
    </source>
</evidence>
<dbReference type="OrthoDB" id="9794975at2"/>
<gene>
    <name evidence="3" type="ORF">SAMN05216565_102388</name>
</gene>
<dbReference type="InterPro" id="IPR032528">
    <property type="entry name" value="Ribosom_S30AE_C"/>
</dbReference>
<dbReference type="RefSeq" id="WP_090850841.1">
    <property type="nucleotide sequence ID" value="NZ_FNJU01000002.1"/>
</dbReference>
<evidence type="ECO:0000256" key="1">
    <source>
        <dbReference type="ARBA" id="ARBA00022845"/>
    </source>
</evidence>
<keyword evidence="4" id="KW-1185">Reference proteome</keyword>
<feature type="domain" description="Sigma 54 modulation/S30EA ribosomal protein C-terminal" evidence="2">
    <location>
        <begin position="127"/>
        <end position="170"/>
    </location>
</feature>
<evidence type="ECO:0000259" key="2">
    <source>
        <dbReference type="Pfam" id="PF16321"/>
    </source>
</evidence>
<dbReference type="Gene3D" id="3.30.160.100">
    <property type="entry name" value="Ribosome hibernation promotion factor-like"/>
    <property type="match status" value="1"/>
</dbReference>
<dbReference type="CDD" id="cd00552">
    <property type="entry name" value="RaiA"/>
    <property type="match status" value="1"/>
</dbReference>
<dbReference type="STRING" id="930152.SAMN05216565_102388"/>
<dbReference type="GO" id="GO:0043024">
    <property type="term" value="F:ribosomal small subunit binding"/>
    <property type="evidence" value="ECO:0007669"/>
    <property type="project" value="TreeGrafter"/>
</dbReference>
<dbReference type="GO" id="GO:0045900">
    <property type="term" value="P:negative regulation of translational elongation"/>
    <property type="evidence" value="ECO:0007669"/>
    <property type="project" value="TreeGrafter"/>
</dbReference>
<dbReference type="Gene3D" id="3.30.505.50">
    <property type="entry name" value="Sigma 54 modulation/S30EA ribosomal protein, C-terminal domain"/>
    <property type="match status" value="1"/>
</dbReference>
<dbReference type="AlphaFoldDB" id="A0A1H0RU00"/>
<proteinExistence type="predicted"/>
<dbReference type="SUPFAM" id="SSF69754">
    <property type="entry name" value="Ribosome binding protein Y (YfiA homologue)"/>
    <property type="match status" value="1"/>
</dbReference>
<reference evidence="4" key="1">
    <citation type="submission" date="2016-10" db="EMBL/GenBank/DDBJ databases">
        <authorList>
            <person name="Varghese N."/>
            <person name="Submissions S."/>
        </authorList>
    </citation>
    <scope>NUCLEOTIDE SEQUENCE [LARGE SCALE GENOMIC DNA]</scope>
    <source>
        <strain evidence="4">IBRC-M10078</strain>
    </source>
</reference>
<dbReference type="PANTHER" id="PTHR33231:SF1">
    <property type="entry name" value="30S RIBOSOMAL PROTEIN"/>
    <property type="match status" value="1"/>
</dbReference>
<keyword evidence="1" id="KW-0810">Translation regulation</keyword>
<dbReference type="InterPro" id="IPR038416">
    <property type="entry name" value="Ribosom_S30AE_C_sf"/>
</dbReference>
<dbReference type="PANTHER" id="PTHR33231">
    <property type="entry name" value="30S RIBOSOMAL PROTEIN"/>
    <property type="match status" value="1"/>
</dbReference>
<dbReference type="Proteomes" id="UP000199159">
    <property type="component" value="Unassembled WGS sequence"/>
</dbReference>
<dbReference type="NCBIfam" id="TIGR00741">
    <property type="entry name" value="yfiA"/>
    <property type="match status" value="1"/>
</dbReference>
<protein>
    <submittedName>
        <fullName evidence="3">Putative sigma-54 modulation protein</fullName>
    </submittedName>
</protein>
<dbReference type="EMBL" id="FNJU01000002">
    <property type="protein sequence ID" value="SDP33051.1"/>
    <property type="molecule type" value="Genomic_DNA"/>
</dbReference>
<dbReference type="InterPro" id="IPR050574">
    <property type="entry name" value="HPF/YfiA_ribosome-assoc"/>
</dbReference>
<dbReference type="Pfam" id="PF16321">
    <property type="entry name" value="Ribosom_S30AE_C"/>
    <property type="match status" value="1"/>
</dbReference>
<dbReference type="Pfam" id="PF02482">
    <property type="entry name" value="Ribosomal_S30AE"/>
    <property type="match status" value="1"/>
</dbReference>